<keyword evidence="2" id="KW-0732">Signal</keyword>
<keyword evidence="5" id="KW-1185">Reference proteome</keyword>
<dbReference type="EMBL" id="JAHVXZ010000005">
    <property type="protein sequence ID" value="MBW1257962.1"/>
    <property type="molecule type" value="Genomic_DNA"/>
</dbReference>
<reference evidence="4 5" key="1">
    <citation type="submission" date="2021-07" db="EMBL/GenBank/DDBJ databases">
        <title>A novel phosphonate cluster across the Pantoea species complex is important for pathogenicity in onion.</title>
        <authorList>
            <person name="Zhao M."/>
            <person name="Stice S."/>
            <person name="Shin G.Y."/>
            <person name="Coutinho T."/>
            <person name="Gitaitis R."/>
            <person name="Kvitko B."/>
            <person name="Dutta B."/>
        </authorList>
    </citation>
    <scope>NUCLEOTIDE SEQUENCE [LARGE SCALE GENOMIC DNA]</scope>
    <source>
        <strain evidence="4 5">BD 382</strain>
    </source>
</reference>
<name>A0ABS6VF82_9GAMM</name>
<evidence type="ECO:0000313" key="4">
    <source>
        <dbReference type="EMBL" id="MBW1257962.1"/>
    </source>
</evidence>
<dbReference type="RefSeq" id="WP_218995491.1">
    <property type="nucleotide sequence ID" value="NZ_JAHVXU010000006.1"/>
</dbReference>
<keyword evidence="1 4" id="KW-0378">Hydrolase</keyword>
<dbReference type="PANTHER" id="PTHR48081">
    <property type="entry name" value="AB HYDROLASE SUPERFAMILY PROTEIN C4A8.06C"/>
    <property type="match status" value="1"/>
</dbReference>
<proteinExistence type="predicted"/>
<evidence type="ECO:0000256" key="2">
    <source>
        <dbReference type="SAM" id="SignalP"/>
    </source>
</evidence>
<dbReference type="InterPro" id="IPR050300">
    <property type="entry name" value="GDXG_lipolytic_enzyme"/>
</dbReference>
<organism evidence="4 5">
    <name type="scientific">Pantoea allii</name>
    <dbReference type="NCBI Taxonomy" id="574096"/>
    <lineage>
        <taxon>Bacteria</taxon>
        <taxon>Pseudomonadati</taxon>
        <taxon>Pseudomonadota</taxon>
        <taxon>Gammaproteobacteria</taxon>
        <taxon>Enterobacterales</taxon>
        <taxon>Erwiniaceae</taxon>
        <taxon>Pantoea</taxon>
    </lineage>
</organism>
<feature type="chain" id="PRO_5045920680" evidence="2">
    <location>
        <begin position="24"/>
        <end position="344"/>
    </location>
</feature>
<evidence type="ECO:0000259" key="3">
    <source>
        <dbReference type="Pfam" id="PF20434"/>
    </source>
</evidence>
<accession>A0ABS6VF82</accession>
<dbReference type="Pfam" id="PF20434">
    <property type="entry name" value="BD-FAE"/>
    <property type="match status" value="1"/>
</dbReference>
<comment type="caution">
    <text evidence="4">The sequence shown here is derived from an EMBL/GenBank/DDBJ whole genome shotgun (WGS) entry which is preliminary data.</text>
</comment>
<evidence type="ECO:0000256" key="1">
    <source>
        <dbReference type="ARBA" id="ARBA00022801"/>
    </source>
</evidence>
<protein>
    <submittedName>
        <fullName evidence="4">Alpha/beta hydrolase</fullName>
    </submittedName>
</protein>
<evidence type="ECO:0000313" key="5">
    <source>
        <dbReference type="Proteomes" id="UP001197236"/>
    </source>
</evidence>
<sequence length="344" mass="37239">MNLCHNFLMGGLAAIMTMGGAMATEHHDLTGYREGAKVIQVKPVRNQIDSLNGVVYSQVTTLRSVRQLHMSILVPRTQALKPAIIYFPGGGFTSADHDKFIQMRMALAESGFVVAAAEYRVVPDTFPAPVVDGKAAVRYLRQHAEDYGIDPERIGVLGDSAGGWLAQMLGTTQGETSFDRGDFTDKSSDVQAVATLYGISDLLNIGEGYADDIQKVHQSPAVTEALLVHGAAFRDFAGASIMDDTTRARHASPMGHLSNPKPPFLIMHGDNDSLVSPHQSAQLFDALKKAGEKVDYVVVKGAEHGDLIWYQPAVIDEVVNWFTRELKPETGAVTDTSTDPNSTL</sequence>
<gene>
    <name evidence="4" type="ORF">KYI95_12285</name>
</gene>
<feature type="domain" description="BD-FAE-like" evidence="3">
    <location>
        <begin position="72"/>
        <end position="287"/>
    </location>
</feature>
<dbReference type="PANTHER" id="PTHR48081:SF13">
    <property type="entry name" value="ALPHA_BETA HYDROLASE"/>
    <property type="match status" value="1"/>
</dbReference>
<dbReference type="InterPro" id="IPR049492">
    <property type="entry name" value="BD-FAE-like_dom"/>
</dbReference>
<feature type="signal peptide" evidence="2">
    <location>
        <begin position="1"/>
        <end position="23"/>
    </location>
</feature>
<dbReference type="Proteomes" id="UP001197236">
    <property type="component" value="Unassembled WGS sequence"/>
</dbReference>
<dbReference type="GO" id="GO:0016787">
    <property type="term" value="F:hydrolase activity"/>
    <property type="evidence" value="ECO:0007669"/>
    <property type="project" value="UniProtKB-KW"/>
</dbReference>